<evidence type="ECO:0000313" key="1">
    <source>
        <dbReference type="EMBL" id="VDD86161.1"/>
    </source>
</evidence>
<sequence length="166" mass="18981">MDEFHKMIKSLETLATERALESLSGKFLEYAAYLLKSLRKAPENIVVEYAATWNSHKFAIYGFIGTRISLMINFDNIENFTQFVQATKIWGARWVLHESMNFAPLAVSPGQRHLSTGNVASVGDSTHQHCKLQCFMCDEELTLPDEHLKAVRCDRFNAEIPLWTHC</sequence>
<dbReference type="Proteomes" id="UP000274131">
    <property type="component" value="Unassembled WGS sequence"/>
</dbReference>
<protein>
    <submittedName>
        <fullName evidence="3">E3 ubiquitin-protein ligase</fullName>
    </submittedName>
</protein>
<evidence type="ECO:0000313" key="2">
    <source>
        <dbReference type="Proteomes" id="UP000274131"/>
    </source>
</evidence>
<reference evidence="3" key="1">
    <citation type="submission" date="2017-02" db="UniProtKB">
        <authorList>
            <consortium name="WormBaseParasite"/>
        </authorList>
    </citation>
    <scope>IDENTIFICATION</scope>
</reference>
<keyword evidence="2" id="KW-1185">Reference proteome</keyword>
<proteinExistence type="predicted"/>
<dbReference type="AlphaFoldDB" id="A0A0N4UVV9"/>
<dbReference type="EMBL" id="UXUI01007195">
    <property type="protein sequence ID" value="VDD86161.1"/>
    <property type="molecule type" value="Genomic_DNA"/>
</dbReference>
<name>A0A0N4UVV9_ENTVE</name>
<organism evidence="3">
    <name type="scientific">Enterobius vermicularis</name>
    <name type="common">Human pinworm</name>
    <dbReference type="NCBI Taxonomy" id="51028"/>
    <lineage>
        <taxon>Eukaryota</taxon>
        <taxon>Metazoa</taxon>
        <taxon>Ecdysozoa</taxon>
        <taxon>Nematoda</taxon>
        <taxon>Chromadorea</taxon>
        <taxon>Rhabditida</taxon>
        <taxon>Spirurina</taxon>
        <taxon>Oxyuridomorpha</taxon>
        <taxon>Oxyuroidea</taxon>
        <taxon>Oxyuridae</taxon>
        <taxon>Enterobius</taxon>
    </lineage>
</organism>
<dbReference type="WBParaSite" id="EVEC_0000159601-mRNA-1">
    <property type="protein sequence ID" value="EVEC_0000159601-mRNA-1"/>
    <property type="gene ID" value="EVEC_0000159601"/>
</dbReference>
<evidence type="ECO:0000313" key="3">
    <source>
        <dbReference type="WBParaSite" id="EVEC_0000159601-mRNA-1"/>
    </source>
</evidence>
<accession>A0A0N4UVV9</accession>
<gene>
    <name evidence="1" type="ORF">EVEC_LOCUS1304</name>
</gene>
<reference evidence="1 2" key="2">
    <citation type="submission" date="2018-10" db="EMBL/GenBank/DDBJ databases">
        <authorList>
            <consortium name="Pathogen Informatics"/>
        </authorList>
    </citation>
    <scope>NUCLEOTIDE SEQUENCE [LARGE SCALE GENOMIC DNA]</scope>
</reference>